<proteinExistence type="predicted"/>
<reference evidence="1" key="1">
    <citation type="submission" date="2023-06" db="EMBL/GenBank/DDBJ databases">
        <title>Genome-scale phylogeny and comparative genomics of the fungal order Sordariales.</title>
        <authorList>
            <consortium name="Lawrence Berkeley National Laboratory"/>
            <person name="Hensen N."/>
            <person name="Bonometti L."/>
            <person name="Westerberg I."/>
            <person name="Brannstrom I.O."/>
            <person name="Guillou S."/>
            <person name="Cros-Aarteil S."/>
            <person name="Calhoun S."/>
            <person name="Haridas S."/>
            <person name="Kuo A."/>
            <person name="Mondo S."/>
            <person name="Pangilinan J."/>
            <person name="Riley R."/>
            <person name="LaButti K."/>
            <person name="Andreopoulos B."/>
            <person name="Lipzen A."/>
            <person name="Chen C."/>
            <person name="Yanf M."/>
            <person name="Daum C."/>
            <person name="Ng V."/>
            <person name="Clum A."/>
            <person name="Steindorff A."/>
            <person name="Ohm R."/>
            <person name="Martin F."/>
            <person name="Silar P."/>
            <person name="Natvig D."/>
            <person name="Lalanne C."/>
            <person name="Gautier V."/>
            <person name="Ament-velasquez S.L."/>
            <person name="Kruys A."/>
            <person name="Hutchinson M.I."/>
            <person name="Powell A.J."/>
            <person name="Barry K."/>
            <person name="Miller A.N."/>
            <person name="Grigoriev I.V."/>
            <person name="Debuchy R."/>
            <person name="Gladieux P."/>
            <person name="Thoren M.H."/>
            <person name="Johannesson H."/>
        </authorList>
    </citation>
    <scope>NUCLEOTIDE SEQUENCE</scope>
    <source>
        <strain evidence="1">SMH3187-1</strain>
    </source>
</reference>
<keyword evidence="2" id="KW-1185">Reference proteome</keyword>
<dbReference type="Proteomes" id="UP001172155">
    <property type="component" value="Unassembled WGS sequence"/>
</dbReference>
<evidence type="ECO:0000313" key="2">
    <source>
        <dbReference type="Proteomes" id="UP001172155"/>
    </source>
</evidence>
<name>A0AA40FB77_9PEZI</name>
<evidence type="ECO:0000313" key="1">
    <source>
        <dbReference type="EMBL" id="KAK0754579.1"/>
    </source>
</evidence>
<dbReference type="EMBL" id="JAUKUD010000001">
    <property type="protein sequence ID" value="KAK0754579.1"/>
    <property type="molecule type" value="Genomic_DNA"/>
</dbReference>
<organism evidence="1 2">
    <name type="scientific">Schizothecium vesticola</name>
    <dbReference type="NCBI Taxonomy" id="314040"/>
    <lineage>
        <taxon>Eukaryota</taxon>
        <taxon>Fungi</taxon>
        <taxon>Dikarya</taxon>
        <taxon>Ascomycota</taxon>
        <taxon>Pezizomycotina</taxon>
        <taxon>Sordariomycetes</taxon>
        <taxon>Sordariomycetidae</taxon>
        <taxon>Sordariales</taxon>
        <taxon>Schizotheciaceae</taxon>
        <taxon>Schizothecium</taxon>
    </lineage>
</organism>
<dbReference type="AlphaFoldDB" id="A0AA40FB77"/>
<comment type="caution">
    <text evidence="1">The sequence shown here is derived from an EMBL/GenBank/DDBJ whole genome shotgun (WGS) entry which is preliminary data.</text>
</comment>
<sequence>MYRAGREAQRQKVAALDFLLLRSSSCASSTFIDDAEDIVKLCGGERAGSKETSISISTCVLLVRSVRWRDF</sequence>
<protein>
    <submittedName>
        <fullName evidence="1">Uncharacterized protein</fullName>
    </submittedName>
</protein>
<accession>A0AA40FB77</accession>
<gene>
    <name evidence="1" type="ORF">B0T18DRAFT_399476</name>
</gene>